<dbReference type="SUPFAM" id="SSF56300">
    <property type="entry name" value="Metallo-dependent phosphatases"/>
    <property type="match status" value="1"/>
</dbReference>
<feature type="domain" description="Calcineurin-like phosphoesterase" evidence="2">
    <location>
        <begin position="161"/>
        <end position="343"/>
    </location>
</feature>
<dbReference type="PROSITE" id="PS51318">
    <property type="entry name" value="TAT"/>
    <property type="match status" value="1"/>
</dbReference>
<dbReference type="GO" id="GO:0046872">
    <property type="term" value="F:metal ion binding"/>
    <property type="evidence" value="ECO:0007669"/>
    <property type="project" value="InterPro"/>
</dbReference>
<dbReference type="Proteomes" id="UP000183469">
    <property type="component" value="Unassembled WGS sequence"/>
</dbReference>
<dbReference type="Gene3D" id="2.60.40.380">
    <property type="entry name" value="Purple acid phosphatase-like, N-terminal"/>
    <property type="match status" value="1"/>
</dbReference>
<feature type="domain" description="Purple acid phosphatase N-terminal" evidence="3">
    <location>
        <begin position="48"/>
        <end position="131"/>
    </location>
</feature>
<dbReference type="Gene3D" id="3.60.21.10">
    <property type="match status" value="1"/>
</dbReference>
<dbReference type="PANTHER" id="PTHR45867">
    <property type="entry name" value="PURPLE ACID PHOSPHATASE"/>
    <property type="match status" value="1"/>
</dbReference>
<dbReference type="Pfam" id="PF00149">
    <property type="entry name" value="Metallophos"/>
    <property type="match status" value="1"/>
</dbReference>
<evidence type="ECO:0000313" key="5">
    <source>
        <dbReference type="Proteomes" id="UP000183469"/>
    </source>
</evidence>
<evidence type="ECO:0000259" key="2">
    <source>
        <dbReference type="Pfam" id="PF00149"/>
    </source>
</evidence>
<dbReference type="InterPro" id="IPR006311">
    <property type="entry name" value="TAT_signal"/>
</dbReference>
<dbReference type="InterPro" id="IPR029052">
    <property type="entry name" value="Metallo-depent_PP-like"/>
</dbReference>
<organism evidence="4 5">
    <name type="scientific">Selenomonas ruminantium</name>
    <dbReference type="NCBI Taxonomy" id="971"/>
    <lineage>
        <taxon>Bacteria</taxon>
        <taxon>Bacillati</taxon>
        <taxon>Bacillota</taxon>
        <taxon>Negativicutes</taxon>
        <taxon>Selenomonadales</taxon>
        <taxon>Selenomonadaceae</taxon>
        <taxon>Selenomonas</taxon>
    </lineage>
</organism>
<dbReference type="InterPro" id="IPR015914">
    <property type="entry name" value="PAPs_N"/>
</dbReference>
<dbReference type="Pfam" id="PF16656">
    <property type="entry name" value="Pur_ac_phosph_N"/>
    <property type="match status" value="1"/>
</dbReference>
<protein>
    <submittedName>
        <fullName evidence="4">Purple acid Phosphatase, N-terminal domain</fullName>
    </submittedName>
</protein>
<accession>A0A1H3XCU0</accession>
<gene>
    <name evidence="4" type="ORF">SAMN05660648_01434</name>
</gene>
<name>A0A1H3XCU0_SELRU</name>
<dbReference type="GO" id="GO:0003993">
    <property type="term" value="F:acid phosphatase activity"/>
    <property type="evidence" value="ECO:0007669"/>
    <property type="project" value="InterPro"/>
</dbReference>
<dbReference type="InterPro" id="IPR004843">
    <property type="entry name" value="Calcineurin-like_PHP"/>
</dbReference>
<evidence type="ECO:0000256" key="1">
    <source>
        <dbReference type="ARBA" id="ARBA00022729"/>
    </source>
</evidence>
<dbReference type="SUPFAM" id="SSF49363">
    <property type="entry name" value="Purple acid phosphatase, N-terminal domain"/>
    <property type="match status" value="1"/>
</dbReference>
<evidence type="ECO:0000313" key="4">
    <source>
        <dbReference type="EMBL" id="SDZ97226.1"/>
    </source>
</evidence>
<dbReference type="EMBL" id="FNQG01000005">
    <property type="protein sequence ID" value="SDZ97226.1"/>
    <property type="molecule type" value="Genomic_DNA"/>
</dbReference>
<sequence length="423" mass="48885">MITLQLSRRRFLFLTGKIILLLGLGGFFPRLAAAANFSLPIEALRQLITSDPRTSRTIMWQSKTPLEDCRLQYQADGAPSQSLPVAMESLTEDRVTNYYYTVYLQSLTPGTTYHYRIWQGNVATPWQEFITAPAEITDFSALIFCDSQCGQTYAGWGENFRTAWQRHPEAHFFTINGDIVDNGQQEWQWQNFFAAVADELPGHLFVPVMGNHECYSLIWKFCRPRRYELSYNVPANGTPELQNYYYSYDYGPVHFIVLNTQMLELQDLHPDMLEKQKTWLRQDVKDHPARWRVVLMHKDVLAYDEYQRGSRTMMSLSDVGYAFMPLFDKLNIDLVLTGHMHTYRNRGHIYQLEPADKGPVYIMSGPMGNQQYTVPADKNFDKSAIYQPTPNNYLLLTASQEKLTVTCYTIAGEHVETTEIVHT</sequence>
<dbReference type="AlphaFoldDB" id="A0A1H3XCU0"/>
<dbReference type="InterPro" id="IPR008963">
    <property type="entry name" value="Purple_acid_Pase-like_N"/>
</dbReference>
<keyword evidence="1" id="KW-0732">Signal</keyword>
<evidence type="ECO:0000259" key="3">
    <source>
        <dbReference type="Pfam" id="PF16656"/>
    </source>
</evidence>
<reference evidence="4 5" key="1">
    <citation type="submission" date="2016-10" db="EMBL/GenBank/DDBJ databases">
        <authorList>
            <person name="de Groot N.N."/>
        </authorList>
    </citation>
    <scope>NUCLEOTIDE SEQUENCE [LARGE SCALE GENOMIC DNA]</scope>
    <source>
        <strain evidence="4 5">DSM 2872</strain>
    </source>
</reference>
<proteinExistence type="predicted"/>
<dbReference type="PANTHER" id="PTHR45867:SF3">
    <property type="entry name" value="ACID PHOSPHATASE TYPE 7"/>
    <property type="match status" value="1"/>
</dbReference>